<organism evidence="2 3">
    <name type="scientific">Streptosporangium longisporum</name>
    <dbReference type="NCBI Taxonomy" id="46187"/>
    <lineage>
        <taxon>Bacteria</taxon>
        <taxon>Bacillati</taxon>
        <taxon>Actinomycetota</taxon>
        <taxon>Actinomycetes</taxon>
        <taxon>Streptosporangiales</taxon>
        <taxon>Streptosporangiaceae</taxon>
        <taxon>Streptosporangium</taxon>
    </lineage>
</organism>
<name>A0ABN3XVG4_9ACTN</name>
<evidence type="ECO:0000313" key="3">
    <source>
        <dbReference type="Proteomes" id="UP001499930"/>
    </source>
</evidence>
<accession>A0ABN3XVG4</accession>
<reference evidence="2 3" key="1">
    <citation type="journal article" date="2019" name="Int. J. Syst. Evol. Microbiol.">
        <title>The Global Catalogue of Microorganisms (GCM) 10K type strain sequencing project: providing services to taxonomists for standard genome sequencing and annotation.</title>
        <authorList>
            <consortium name="The Broad Institute Genomics Platform"/>
            <consortium name="The Broad Institute Genome Sequencing Center for Infectious Disease"/>
            <person name="Wu L."/>
            <person name="Ma J."/>
        </authorList>
    </citation>
    <scope>NUCLEOTIDE SEQUENCE [LARGE SCALE GENOMIC DNA]</scope>
    <source>
        <strain evidence="2 3">JCM 3106</strain>
    </source>
</reference>
<comment type="caution">
    <text evidence="2">The sequence shown here is derived from an EMBL/GenBank/DDBJ whole genome shotgun (WGS) entry which is preliminary data.</text>
</comment>
<dbReference type="EMBL" id="BAAAWD010000006">
    <property type="protein sequence ID" value="GAA3000445.1"/>
    <property type="molecule type" value="Genomic_DNA"/>
</dbReference>
<keyword evidence="3" id="KW-1185">Reference proteome</keyword>
<dbReference type="Proteomes" id="UP001499930">
    <property type="component" value="Unassembled WGS sequence"/>
</dbReference>
<sequence length="75" mass="7844">MARKRKNHMIDMVSESLGSGSRGGKEKLSPAGSGTSHGDRGSGSLRDMRGMTSITPARSLRKGGRGPGVRSLFDA</sequence>
<evidence type="ECO:0000256" key="1">
    <source>
        <dbReference type="SAM" id="MobiDB-lite"/>
    </source>
</evidence>
<proteinExistence type="predicted"/>
<protein>
    <submittedName>
        <fullName evidence="2">Uncharacterized protein</fullName>
    </submittedName>
</protein>
<evidence type="ECO:0000313" key="2">
    <source>
        <dbReference type="EMBL" id="GAA3000445.1"/>
    </source>
</evidence>
<gene>
    <name evidence="2" type="ORF">GCM10017559_21720</name>
</gene>
<feature type="region of interest" description="Disordered" evidence="1">
    <location>
        <begin position="1"/>
        <end position="75"/>
    </location>
</feature>